<accession>A0A0D1Y4X6</accession>
<dbReference type="AlphaFoldDB" id="A0A0D1Y4X6"/>
<dbReference type="Proteomes" id="UP000053599">
    <property type="component" value="Unassembled WGS sequence"/>
</dbReference>
<reference evidence="1 2" key="1">
    <citation type="submission" date="2015-01" db="EMBL/GenBank/DDBJ databases">
        <title>The Genome Sequence of Exophiala sideris CBS121828.</title>
        <authorList>
            <consortium name="The Broad Institute Genomics Platform"/>
            <person name="Cuomo C."/>
            <person name="de Hoog S."/>
            <person name="Gorbushina A."/>
            <person name="Stielow B."/>
            <person name="Teixiera M."/>
            <person name="Abouelleil A."/>
            <person name="Chapman S.B."/>
            <person name="Priest M."/>
            <person name="Young S.K."/>
            <person name="Wortman J."/>
            <person name="Nusbaum C."/>
            <person name="Birren B."/>
        </authorList>
    </citation>
    <scope>NUCLEOTIDE SEQUENCE [LARGE SCALE GENOMIC DNA]</scope>
    <source>
        <strain evidence="1 2">CBS 121828</strain>
    </source>
</reference>
<protein>
    <recommendedName>
        <fullName evidence="3">DUF4219 domain-containing protein</fullName>
    </recommendedName>
</protein>
<sequence length="207" mass="23871">MSDFVPDPEAGFERLTGEANYSRWTRGFETLAKLKGVWSLFTGEEDIIQKTSPITQDYTAQNVRVQVALGLLEFWVEPDIRYDINTQTCPRITWMYLEDEYRNADIARTIAGDALHKLQLCDCKDMADYLRKHRMLRADLQDTGVMFTNREFAELVMGNLSAPYNCRKDATYLETLTSQGELKVLTRRLLWLEKENAEEATVLAHSS</sequence>
<dbReference type="OrthoDB" id="8003956at2759"/>
<evidence type="ECO:0008006" key="3">
    <source>
        <dbReference type="Google" id="ProtNLM"/>
    </source>
</evidence>
<name>A0A0D1Y4X6_9EURO</name>
<evidence type="ECO:0000313" key="1">
    <source>
        <dbReference type="EMBL" id="KIV77882.1"/>
    </source>
</evidence>
<proteinExistence type="predicted"/>
<evidence type="ECO:0000313" key="2">
    <source>
        <dbReference type="Proteomes" id="UP000053599"/>
    </source>
</evidence>
<organism evidence="1 2">
    <name type="scientific">Exophiala sideris</name>
    <dbReference type="NCBI Taxonomy" id="1016849"/>
    <lineage>
        <taxon>Eukaryota</taxon>
        <taxon>Fungi</taxon>
        <taxon>Dikarya</taxon>
        <taxon>Ascomycota</taxon>
        <taxon>Pezizomycotina</taxon>
        <taxon>Eurotiomycetes</taxon>
        <taxon>Chaetothyriomycetidae</taxon>
        <taxon>Chaetothyriales</taxon>
        <taxon>Herpotrichiellaceae</taxon>
        <taxon>Exophiala</taxon>
    </lineage>
</organism>
<dbReference type="EMBL" id="KN846954">
    <property type="protein sequence ID" value="KIV77882.1"/>
    <property type="molecule type" value="Genomic_DNA"/>
</dbReference>
<dbReference type="HOGENOM" id="CLU_1326389_0_0_1"/>
<gene>
    <name evidence="1" type="ORF">PV11_09660</name>
</gene>